<evidence type="ECO:0000256" key="1">
    <source>
        <dbReference type="SAM" id="MobiDB-lite"/>
    </source>
</evidence>
<gene>
    <name evidence="3" type="ORF">M409DRAFT_68399</name>
</gene>
<name>A0A6A6CDC8_ZASCE</name>
<dbReference type="InterPro" id="IPR010730">
    <property type="entry name" value="HET"/>
</dbReference>
<dbReference type="GeneID" id="54571093"/>
<organism evidence="3 4">
    <name type="scientific">Zasmidium cellare ATCC 36951</name>
    <dbReference type="NCBI Taxonomy" id="1080233"/>
    <lineage>
        <taxon>Eukaryota</taxon>
        <taxon>Fungi</taxon>
        <taxon>Dikarya</taxon>
        <taxon>Ascomycota</taxon>
        <taxon>Pezizomycotina</taxon>
        <taxon>Dothideomycetes</taxon>
        <taxon>Dothideomycetidae</taxon>
        <taxon>Mycosphaerellales</taxon>
        <taxon>Mycosphaerellaceae</taxon>
        <taxon>Zasmidium</taxon>
    </lineage>
</organism>
<evidence type="ECO:0000313" key="3">
    <source>
        <dbReference type="EMBL" id="KAF2163446.1"/>
    </source>
</evidence>
<feature type="domain" description="Heterokaryon incompatibility" evidence="2">
    <location>
        <begin position="22"/>
        <end position="110"/>
    </location>
</feature>
<dbReference type="EMBL" id="ML993608">
    <property type="protein sequence ID" value="KAF2163446.1"/>
    <property type="molecule type" value="Genomic_DNA"/>
</dbReference>
<dbReference type="AlphaFoldDB" id="A0A6A6CDC8"/>
<feature type="region of interest" description="Disordered" evidence="1">
    <location>
        <begin position="236"/>
        <end position="257"/>
    </location>
</feature>
<keyword evidence="4" id="KW-1185">Reference proteome</keyword>
<proteinExistence type="predicted"/>
<accession>A0A6A6CDC8</accession>
<evidence type="ECO:0000259" key="2">
    <source>
        <dbReference type="Pfam" id="PF06985"/>
    </source>
</evidence>
<evidence type="ECO:0000313" key="4">
    <source>
        <dbReference type="Proteomes" id="UP000799537"/>
    </source>
</evidence>
<dbReference type="PANTHER" id="PTHR10622:SF10">
    <property type="entry name" value="HET DOMAIN-CONTAINING PROTEIN"/>
    <property type="match status" value="1"/>
</dbReference>
<reference evidence="3" key="1">
    <citation type="journal article" date="2020" name="Stud. Mycol.">
        <title>101 Dothideomycetes genomes: a test case for predicting lifestyles and emergence of pathogens.</title>
        <authorList>
            <person name="Haridas S."/>
            <person name="Albert R."/>
            <person name="Binder M."/>
            <person name="Bloem J."/>
            <person name="Labutti K."/>
            <person name="Salamov A."/>
            <person name="Andreopoulos B."/>
            <person name="Baker S."/>
            <person name="Barry K."/>
            <person name="Bills G."/>
            <person name="Bluhm B."/>
            <person name="Cannon C."/>
            <person name="Castanera R."/>
            <person name="Culley D."/>
            <person name="Daum C."/>
            <person name="Ezra D."/>
            <person name="Gonzalez J."/>
            <person name="Henrissat B."/>
            <person name="Kuo A."/>
            <person name="Liang C."/>
            <person name="Lipzen A."/>
            <person name="Lutzoni F."/>
            <person name="Magnuson J."/>
            <person name="Mondo S."/>
            <person name="Nolan M."/>
            <person name="Ohm R."/>
            <person name="Pangilinan J."/>
            <person name="Park H.-J."/>
            <person name="Ramirez L."/>
            <person name="Alfaro M."/>
            <person name="Sun H."/>
            <person name="Tritt A."/>
            <person name="Yoshinaga Y."/>
            <person name="Zwiers L.-H."/>
            <person name="Turgeon B."/>
            <person name="Goodwin S."/>
            <person name="Spatafora J."/>
            <person name="Crous P."/>
            <person name="Grigoriev I."/>
        </authorList>
    </citation>
    <scope>NUCLEOTIDE SEQUENCE</scope>
    <source>
        <strain evidence="3">ATCC 36951</strain>
    </source>
</reference>
<protein>
    <recommendedName>
        <fullName evidence="2">Heterokaryon incompatibility domain-containing protein</fullName>
    </recommendedName>
</protein>
<dbReference type="Pfam" id="PF06985">
    <property type="entry name" value="HET"/>
    <property type="match status" value="1"/>
</dbReference>
<sequence>MRLIHAEKLELEYVATPDEKAYAILSHTWLRPSQQEVTFQDFSDPAVRATRPGFHKIRECCKLAVENGLQYVWVDTCCINKDSSAELQEAINSMYSWYEKAEVCFALLDDAGGALSQCRWFTRGWTLQELLAPKEVRFYQLEEGQTRFLGTRESLAAQISGVTNIDECYLTKEKSTDQASVAHRMSWVSGRRTEKKEDMAYCMLGLFDVSLPLLYGEGWGAFRRLQEAIIAKSDANRSSPGRPLAMQTIPMMSSLEA</sequence>
<dbReference type="PANTHER" id="PTHR10622">
    <property type="entry name" value="HET DOMAIN-CONTAINING PROTEIN"/>
    <property type="match status" value="1"/>
</dbReference>
<dbReference type="OrthoDB" id="20872at2759"/>
<dbReference type="RefSeq" id="XP_033664335.1">
    <property type="nucleotide sequence ID" value="XM_033817821.1"/>
</dbReference>
<dbReference type="Proteomes" id="UP000799537">
    <property type="component" value="Unassembled WGS sequence"/>
</dbReference>